<dbReference type="CDD" id="cd09272">
    <property type="entry name" value="RNase_HI_RT_Ty1"/>
    <property type="match status" value="1"/>
</dbReference>
<accession>A0A5D3CGQ2</accession>
<dbReference type="AlphaFoldDB" id="A0A5D3CGQ2"/>
<name>A0A5D3CGQ2_CUCMM</name>
<dbReference type="PANTHER" id="PTHR11439">
    <property type="entry name" value="GAG-POL-RELATED RETROTRANSPOSON"/>
    <property type="match status" value="1"/>
</dbReference>
<dbReference type="InterPro" id="IPR013103">
    <property type="entry name" value="RVT_2"/>
</dbReference>
<dbReference type="Proteomes" id="UP000321947">
    <property type="component" value="Unassembled WGS sequence"/>
</dbReference>
<reference evidence="2 3" key="1">
    <citation type="submission" date="2019-08" db="EMBL/GenBank/DDBJ databases">
        <title>Draft genome sequences of two oriental melons (Cucumis melo L. var makuwa).</title>
        <authorList>
            <person name="Kwon S.-Y."/>
        </authorList>
    </citation>
    <scope>NUCLEOTIDE SEQUENCE [LARGE SCALE GENOMIC DNA]</scope>
    <source>
        <strain evidence="3">cv. Chang Bougi</strain>
        <tissue evidence="2">Leaf</tissue>
    </source>
</reference>
<evidence type="ECO:0000259" key="1">
    <source>
        <dbReference type="Pfam" id="PF07727"/>
    </source>
</evidence>
<dbReference type="EMBL" id="SSTD01010904">
    <property type="protein sequence ID" value="TYK11157.1"/>
    <property type="molecule type" value="Genomic_DNA"/>
</dbReference>
<dbReference type="PANTHER" id="PTHR11439:SF463">
    <property type="entry name" value="REVERSE TRANSCRIPTASE TY1_COPIA-TYPE DOMAIN-CONTAINING PROTEIN"/>
    <property type="match status" value="1"/>
</dbReference>
<proteinExistence type="predicted"/>
<sequence>MNDDELNSLYKNDTWELAEKPYRKNTIPCKWIFKKKMIGDLNNKVKFKHCENLELKQLDVATAFPHGSLEEEIFMEQPKGFEVKGKKKLVYKLNRFLYGLKKSPRCWYKCFDDYTSKIGFIRSLYDPCVYYKKLIEVVALSTTEAEFKVISEAVKEAIWLRGIISELGYNQEAIYLMCDNQNAIHLTKNLQYHGRTKHIDVKLQFVRDITEKGVVQILKVKTDENGSDFLTKALPRFKFELCLNLLKLVDLNKDG</sequence>
<dbReference type="Pfam" id="PF07727">
    <property type="entry name" value="RVT_2"/>
    <property type="match status" value="1"/>
</dbReference>
<gene>
    <name evidence="2" type="ORF">E5676_scaffold66G00660</name>
</gene>
<protein>
    <submittedName>
        <fullName evidence="2">Retrovirus-related Pol polyprotein from transposon TNT 1-94</fullName>
    </submittedName>
</protein>
<feature type="domain" description="Reverse transcriptase Ty1/copia-type" evidence="1">
    <location>
        <begin position="51"/>
        <end position="132"/>
    </location>
</feature>
<organism evidence="2 3">
    <name type="scientific">Cucumis melo var. makuwa</name>
    <name type="common">Oriental melon</name>
    <dbReference type="NCBI Taxonomy" id="1194695"/>
    <lineage>
        <taxon>Eukaryota</taxon>
        <taxon>Viridiplantae</taxon>
        <taxon>Streptophyta</taxon>
        <taxon>Embryophyta</taxon>
        <taxon>Tracheophyta</taxon>
        <taxon>Spermatophyta</taxon>
        <taxon>Magnoliopsida</taxon>
        <taxon>eudicotyledons</taxon>
        <taxon>Gunneridae</taxon>
        <taxon>Pentapetalae</taxon>
        <taxon>rosids</taxon>
        <taxon>fabids</taxon>
        <taxon>Cucurbitales</taxon>
        <taxon>Cucurbitaceae</taxon>
        <taxon>Benincaseae</taxon>
        <taxon>Cucumis</taxon>
    </lineage>
</organism>
<evidence type="ECO:0000313" key="2">
    <source>
        <dbReference type="EMBL" id="TYK11157.1"/>
    </source>
</evidence>
<evidence type="ECO:0000313" key="3">
    <source>
        <dbReference type="Proteomes" id="UP000321947"/>
    </source>
</evidence>
<comment type="caution">
    <text evidence="2">The sequence shown here is derived from an EMBL/GenBank/DDBJ whole genome shotgun (WGS) entry which is preliminary data.</text>
</comment>